<reference evidence="2" key="1">
    <citation type="journal article" date="2017" name="Nat. Ecol. Evol.">
        <title>Genome expansion and lineage-specific genetic innovations in the forest pathogenic fungi Armillaria.</title>
        <authorList>
            <person name="Sipos G."/>
            <person name="Prasanna A.N."/>
            <person name="Walter M.C."/>
            <person name="O'Connor E."/>
            <person name="Balint B."/>
            <person name="Krizsan K."/>
            <person name="Kiss B."/>
            <person name="Hess J."/>
            <person name="Varga T."/>
            <person name="Slot J."/>
            <person name="Riley R."/>
            <person name="Boka B."/>
            <person name="Rigling D."/>
            <person name="Barry K."/>
            <person name="Lee J."/>
            <person name="Mihaltcheva S."/>
            <person name="LaButti K."/>
            <person name="Lipzen A."/>
            <person name="Waldron R."/>
            <person name="Moloney N.M."/>
            <person name="Sperisen C."/>
            <person name="Kredics L."/>
            <person name="Vagvoelgyi C."/>
            <person name="Patrignani A."/>
            <person name="Fitzpatrick D."/>
            <person name="Nagy I."/>
            <person name="Doyle S."/>
            <person name="Anderson J.B."/>
            <person name="Grigoriev I.V."/>
            <person name="Gueldener U."/>
            <person name="Muensterkoetter M."/>
            <person name="Nagy L.G."/>
        </authorList>
    </citation>
    <scope>NUCLEOTIDE SEQUENCE [LARGE SCALE GENOMIC DNA]</scope>
    <source>
        <strain evidence="2">C18/9</strain>
    </source>
</reference>
<accession>A0A284S232</accession>
<dbReference type="EMBL" id="FUEG01000026">
    <property type="protein sequence ID" value="SJL15068.1"/>
    <property type="molecule type" value="Genomic_DNA"/>
</dbReference>
<gene>
    <name evidence="1" type="ORF">ARMOST_18550</name>
</gene>
<evidence type="ECO:0000313" key="2">
    <source>
        <dbReference type="Proteomes" id="UP000219338"/>
    </source>
</evidence>
<dbReference type="Proteomes" id="UP000219338">
    <property type="component" value="Unassembled WGS sequence"/>
</dbReference>
<evidence type="ECO:0000313" key="1">
    <source>
        <dbReference type="EMBL" id="SJL15068.1"/>
    </source>
</evidence>
<protein>
    <submittedName>
        <fullName evidence="1">Uncharacterized protein</fullName>
    </submittedName>
</protein>
<proteinExistence type="predicted"/>
<keyword evidence="2" id="KW-1185">Reference proteome</keyword>
<dbReference type="AlphaFoldDB" id="A0A284S232"/>
<organism evidence="1 2">
    <name type="scientific">Armillaria ostoyae</name>
    <name type="common">Armillaria root rot fungus</name>
    <dbReference type="NCBI Taxonomy" id="47428"/>
    <lineage>
        <taxon>Eukaryota</taxon>
        <taxon>Fungi</taxon>
        <taxon>Dikarya</taxon>
        <taxon>Basidiomycota</taxon>
        <taxon>Agaricomycotina</taxon>
        <taxon>Agaricomycetes</taxon>
        <taxon>Agaricomycetidae</taxon>
        <taxon>Agaricales</taxon>
        <taxon>Marasmiineae</taxon>
        <taxon>Physalacriaceae</taxon>
        <taxon>Armillaria</taxon>
    </lineage>
</organism>
<sequence>MLYKELDVVAPNIISEGAYLRVPLEPLPLPDEEDAGLPTFGCSSCRFLNNPGVHSPYKWYSVTRGWAISVVQGSANQLALVLGVSGFQASKGTTHKEAVTIFNDALACQQVTVVPKKVTF</sequence>
<name>A0A284S232_ARMOS</name>